<dbReference type="Gene3D" id="3.80.10.10">
    <property type="entry name" value="Ribonuclease Inhibitor"/>
    <property type="match status" value="2"/>
</dbReference>
<dbReference type="Gene3D" id="3.30.200.20">
    <property type="entry name" value="Phosphorylase Kinase, domain 1"/>
    <property type="match status" value="1"/>
</dbReference>
<dbReference type="Pfam" id="PF00560">
    <property type="entry name" value="LRR_1"/>
    <property type="match status" value="2"/>
</dbReference>
<feature type="region of interest" description="Disordered" evidence="11">
    <location>
        <begin position="293"/>
        <end position="315"/>
    </location>
</feature>
<keyword evidence="8" id="KW-0472">Membrane</keyword>
<dbReference type="SUPFAM" id="SSF52058">
    <property type="entry name" value="L domain-like"/>
    <property type="match status" value="1"/>
</dbReference>
<feature type="binding site" evidence="10">
    <location>
        <position position="376"/>
    </location>
    <ligand>
        <name>ATP</name>
        <dbReference type="ChEBI" id="CHEBI:30616"/>
    </ligand>
</feature>
<dbReference type="PROSITE" id="PS00107">
    <property type="entry name" value="PROTEIN_KINASE_ATP"/>
    <property type="match status" value="1"/>
</dbReference>
<evidence type="ECO:0000313" key="14">
    <source>
        <dbReference type="EMBL" id="KAL3720232.1"/>
    </source>
</evidence>
<comment type="similarity">
    <text evidence="2">Belongs to the RLP family.</text>
</comment>
<evidence type="ECO:0000256" key="6">
    <source>
        <dbReference type="ARBA" id="ARBA00022737"/>
    </source>
</evidence>
<evidence type="ECO:0000256" key="7">
    <source>
        <dbReference type="ARBA" id="ARBA00022989"/>
    </source>
</evidence>
<dbReference type="InterPro" id="IPR011009">
    <property type="entry name" value="Kinase-like_dom_sf"/>
</dbReference>
<dbReference type="InterPro" id="IPR000719">
    <property type="entry name" value="Prot_kinase_dom"/>
</dbReference>
<keyword evidence="5 12" id="KW-0732">Signal</keyword>
<comment type="subcellular location">
    <subcellularLocation>
        <location evidence="1">Membrane</location>
        <topology evidence="1">Single-pass type I membrane protein</topology>
    </subcellularLocation>
</comment>
<evidence type="ECO:0000313" key="15">
    <source>
        <dbReference type="Proteomes" id="UP001634007"/>
    </source>
</evidence>
<keyword evidence="3" id="KW-0433">Leucine-rich repeat</keyword>
<evidence type="ECO:0000256" key="9">
    <source>
        <dbReference type="ARBA" id="ARBA00023180"/>
    </source>
</evidence>
<keyword evidence="4" id="KW-0812">Transmembrane</keyword>
<evidence type="ECO:0000256" key="2">
    <source>
        <dbReference type="ARBA" id="ARBA00009592"/>
    </source>
</evidence>
<dbReference type="PROSITE" id="PS50011">
    <property type="entry name" value="PROTEIN_KINASE_DOM"/>
    <property type="match status" value="1"/>
</dbReference>
<proteinExistence type="inferred from homology"/>
<evidence type="ECO:0000256" key="10">
    <source>
        <dbReference type="PROSITE-ProRule" id="PRU10141"/>
    </source>
</evidence>
<dbReference type="SUPFAM" id="SSF56112">
    <property type="entry name" value="Protein kinase-like (PK-like)"/>
    <property type="match status" value="1"/>
</dbReference>
<keyword evidence="7" id="KW-1133">Transmembrane helix</keyword>
<keyword evidence="15" id="KW-1185">Reference proteome</keyword>
<dbReference type="GO" id="GO:0005524">
    <property type="term" value="F:ATP binding"/>
    <property type="evidence" value="ECO:0007669"/>
    <property type="project" value="UniProtKB-UniRule"/>
</dbReference>
<organism evidence="14 15">
    <name type="scientific">Eucalyptus globulus</name>
    <name type="common">Tasmanian blue gum</name>
    <dbReference type="NCBI Taxonomy" id="34317"/>
    <lineage>
        <taxon>Eukaryota</taxon>
        <taxon>Viridiplantae</taxon>
        <taxon>Streptophyta</taxon>
        <taxon>Embryophyta</taxon>
        <taxon>Tracheophyta</taxon>
        <taxon>Spermatophyta</taxon>
        <taxon>Magnoliopsida</taxon>
        <taxon>eudicotyledons</taxon>
        <taxon>Gunneridae</taxon>
        <taxon>Pentapetalae</taxon>
        <taxon>rosids</taxon>
        <taxon>malvids</taxon>
        <taxon>Myrtales</taxon>
        <taxon>Myrtaceae</taxon>
        <taxon>Myrtoideae</taxon>
        <taxon>Eucalypteae</taxon>
        <taxon>Eucalyptus</taxon>
    </lineage>
</organism>
<feature type="chain" id="PRO_5044874472" description="Protein kinase domain-containing protein" evidence="12">
    <location>
        <begin position="24"/>
        <end position="627"/>
    </location>
</feature>
<evidence type="ECO:0000256" key="8">
    <source>
        <dbReference type="ARBA" id="ARBA00023136"/>
    </source>
</evidence>
<protein>
    <recommendedName>
        <fullName evidence="13">Protein kinase domain-containing protein</fullName>
    </recommendedName>
</protein>
<keyword evidence="10" id="KW-0547">Nucleotide-binding</keyword>
<keyword evidence="10" id="KW-0067">ATP-binding</keyword>
<dbReference type="EMBL" id="JBJKBG010000010">
    <property type="protein sequence ID" value="KAL3720232.1"/>
    <property type="molecule type" value="Genomic_DNA"/>
</dbReference>
<dbReference type="GO" id="GO:0016020">
    <property type="term" value="C:membrane"/>
    <property type="evidence" value="ECO:0007669"/>
    <property type="project" value="UniProtKB-SubCell"/>
</dbReference>
<evidence type="ECO:0000256" key="3">
    <source>
        <dbReference type="ARBA" id="ARBA00022614"/>
    </source>
</evidence>
<accession>A0ABD3J325</accession>
<evidence type="ECO:0000256" key="1">
    <source>
        <dbReference type="ARBA" id="ARBA00004479"/>
    </source>
</evidence>
<dbReference type="Gene3D" id="1.10.510.10">
    <property type="entry name" value="Transferase(Phosphotransferase) domain 1"/>
    <property type="match status" value="1"/>
</dbReference>
<reference evidence="14 15" key="1">
    <citation type="submission" date="2024-11" db="EMBL/GenBank/DDBJ databases">
        <title>Chromosome-level genome assembly of Eucalyptus globulus Labill. provides insights into its genome evolution.</title>
        <authorList>
            <person name="Li X."/>
        </authorList>
    </citation>
    <scope>NUCLEOTIDE SEQUENCE [LARGE SCALE GENOMIC DNA]</scope>
    <source>
        <strain evidence="14">CL2024</strain>
        <tissue evidence="14">Fresh tender leaves</tissue>
    </source>
</reference>
<dbReference type="FunFam" id="3.80.10.10:FF:000041">
    <property type="entry name" value="LRR receptor-like serine/threonine-protein kinase ERECTA"/>
    <property type="match status" value="1"/>
</dbReference>
<dbReference type="PANTHER" id="PTHR48007:SF79">
    <property type="entry name" value="(WILD MALAYSIAN BANANA) HYPOTHETICAL PROTEIN"/>
    <property type="match status" value="1"/>
</dbReference>
<sequence length="627" mass="68574">MKRTLLVWALMVPFFCLLGSTGAAIEAEVRSSLISFLGNLSNHGVVAAIGWKQESDPCVDGWNGIACDAQNASVTKLRLEGFNLSGSLDMGSLCNMPAIASSLARLVLNGNNLGGGVPAQISICRQLTHLQIGGNKFEGELPDSLATLDNLKVLNVSYNNISGNLPNLSRISGLQIFLAQDNQLSGKIPAFDFYNFDEFNISYNNFSGQIPDVQGYFNSSSFIGNPFLCGYPLPNNCPQDKRKGVSGEQVLMYSGYALLGSLLVGAVGFKLCKKKMKKTGKVDSENSALSIDGSGNKATVPSSEHKTSATLNRPEVSATSVESGVVSSSLVVVTRPTVNGLMFEELLRAPAELLGRGRHGSLYKVICENGAMYAVKRIKDWAISGEDFKKRMQRIDQVKHPNVLPAAAFYSSQQEKLLVYEFQQNGSLFRLLHGTQMGRAFEWGSRLNFAASIAKGLATMHRELRDVEIAHGNLKSSNILLTKDMEPCISEYGLMVLYDHQDLTPSLITPAFEPNHRSNPSMPRAFGSDVYGFGVILLELLTGKMVHDKGFDLPKWVLSVVQEEWTVEVFDKSLILEGVSEERMVNLLQVAIKCVNRSPEARPSMTQVTSMIATIKEEEDRSLAYET</sequence>
<keyword evidence="6" id="KW-0677">Repeat</keyword>
<name>A0ABD3J325_EUCGL</name>
<evidence type="ECO:0000256" key="12">
    <source>
        <dbReference type="SAM" id="SignalP"/>
    </source>
</evidence>
<dbReference type="InterPro" id="IPR032675">
    <property type="entry name" value="LRR_dom_sf"/>
</dbReference>
<dbReference type="InterPro" id="IPR001611">
    <property type="entry name" value="Leu-rich_rpt"/>
</dbReference>
<comment type="caution">
    <text evidence="14">The sequence shown here is derived from an EMBL/GenBank/DDBJ whole genome shotgun (WGS) entry which is preliminary data.</text>
</comment>
<dbReference type="AlphaFoldDB" id="A0ABD3J325"/>
<gene>
    <name evidence="14" type="ORF">ACJRO7_005116</name>
</gene>
<evidence type="ECO:0000256" key="11">
    <source>
        <dbReference type="SAM" id="MobiDB-lite"/>
    </source>
</evidence>
<dbReference type="InterPro" id="IPR017441">
    <property type="entry name" value="Protein_kinase_ATP_BS"/>
</dbReference>
<evidence type="ECO:0000256" key="5">
    <source>
        <dbReference type="ARBA" id="ARBA00022729"/>
    </source>
</evidence>
<dbReference type="InterPro" id="IPR046959">
    <property type="entry name" value="PRK1-6/SRF4-like"/>
</dbReference>
<evidence type="ECO:0000256" key="4">
    <source>
        <dbReference type="ARBA" id="ARBA00022692"/>
    </source>
</evidence>
<keyword evidence="9" id="KW-0325">Glycoprotein</keyword>
<feature type="domain" description="Protein kinase" evidence="13">
    <location>
        <begin position="348"/>
        <end position="615"/>
    </location>
</feature>
<dbReference type="PANTHER" id="PTHR48007">
    <property type="entry name" value="LEUCINE-RICH REPEAT RECEPTOR-LIKE PROTEIN KINASE PXC1"/>
    <property type="match status" value="1"/>
</dbReference>
<dbReference type="Pfam" id="PF00069">
    <property type="entry name" value="Pkinase"/>
    <property type="match status" value="1"/>
</dbReference>
<dbReference type="Proteomes" id="UP001634007">
    <property type="component" value="Unassembled WGS sequence"/>
</dbReference>
<dbReference type="PROSITE" id="PS51450">
    <property type="entry name" value="LRR"/>
    <property type="match status" value="1"/>
</dbReference>
<feature type="signal peptide" evidence="12">
    <location>
        <begin position="1"/>
        <end position="23"/>
    </location>
</feature>
<evidence type="ECO:0000259" key="13">
    <source>
        <dbReference type="PROSITE" id="PS50011"/>
    </source>
</evidence>